<dbReference type="InterPro" id="IPR023213">
    <property type="entry name" value="CAT-like_dom_sf"/>
</dbReference>
<name>A0A2G4RD69_9PROT</name>
<comment type="caution">
    <text evidence="4">The sequence shown here is derived from an EMBL/GenBank/DDBJ whole genome shotgun (WGS) entry which is preliminary data.</text>
</comment>
<dbReference type="InterPro" id="IPR001078">
    <property type="entry name" value="2-oxoacid_DH_actylTfrase"/>
</dbReference>
<dbReference type="SUPFAM" id="SSF52777">
    <property type="entry name" value="CoA-dependent acyltransferases"/>
    <property type="match status" value="1"/>
</dbReference>
<dbReference type="EMBL" id="PEBQ01000144">
    <property type="protein sequence ID" value="PHY93685.1"/>
    <property type="molecule type" value="Genomic_DNA"/>
</dbReference>
<dbReference type="GO" id="GO:0045254">
    <property type="term" value="C:pyruvate dehydrogenase complex"/>
    <property type="evidence" value="ECO:0007669"/>
    <property type="project" value="InterPro"/>
</dbReference>
<reference evidence="4 5" key="1">
    <citation type="submission" date="2017-10" db="EMBL/GenBank/DDBJ databases">
        <title>Genomic analysis of the genus Acetobacter.</title>
        <authorList>
            <person name="Kim K.H."/>
            <person name="Chun B.H."/>
            <person name="Son A.R."/>
            <person name="Jeon C.O."/>
        </authorList>
    </citation>
    <scope>NUCLEOTIDE SEQUENCE [LARGE SCALE GENOMIC DNA]</scope>
    <source>
        <strain evidence="4 5">LHT 2458</strain>
    </source>
</reference>
<dbReference type="Proteomes" id="UP000228751">
    <property type="component" value="Unassembled WGS sequence"/>
</dbReference>
<dbReference type="InterPro" id="IPR045257">
    <property type="entry name" value="E2/Pdx1"/>
</dbReference>
<dbReference type="AlphaFoldDB" id="A0A2G4RD69"/>
<dbReference type="Pfam" id="PF02817">
    <property type="entry name" value="E3_binding"/>
    <property type="match status" value="1"/>
</dbReference>
<evidence type="ECO:0000256" key="2">
    <source>
        <dbReference type="SAM" id="MobiDB-lite"/>
    </source>
</evidence>
<evidence type="ECO:0000313" key="4">
    <source>
        <dbReference type="EMBL" id="PHY93685.1"/>
    </source>
</evidence>
<dbReference type="PROSITE" id="PS51826">
    <property type="entry name" value="PSBD"/>
    <property type="match status" value="1"/>
</dbReference>
<dbReference type="InterPro" id="IPR004167">
    <property type="entry name" value="PSBD"/>
</dbReference>
<sequence>PDNIDTPKNVAAAEPAPVPQSAPSTSVATQAATPARRAEKPVGRIVASPLARRIAHQNNIDLATLKGTGPNGRIVKRDVEAALSKAPSSEQVAFAAPASGGSRTVPHTTMRKVIARRLSESKATIPHFYVSIDVELDALLALRAQLNAMSPAEGADAFKLSVNDMLIKASAVALKQVPEVNASYTEDAMIMHEDADISVAVSLDDGLITPIVKQADRKSLKEISQQAKDLIARARAGKLKPEEFQGGTFSISNMGMYGVKDFAAIVNPPQAAILAIAAGKKQAVVKGNELAIATVMTVTLSVDHRVVDGAAAARWLSAFRAAVESPLSLVL</sequence>
<dbReference type="OrthoDB" id="9805770at2"/>
<evidence type="ECO:0000313" key="5">
    <source>
        <dbReference type="Proteomes" id="UP000228751"/>
    </source>
</evidence>
<feature type="non-terminal residue" evidence="4">
    <location>
        <position position="1"/>
    </location>
</feature>
<dbReference type="Pfam" id="PF00198">
    <property type="entry name" value="2-oxoacid_dh"/>
    <property type="match status" value="1"/>
</dbReference>
<protein>
    <submittedName>
        <fullName evidence="4">Pyruvate dehydrogenase complex dihydrolipoamide acetyltransferase</fullName>
    </submittedName>
</protein>
<feature type="domain" description="Peripheral subunit-binding (PSBD)" evidence="3">
    <location>
        <begin position="46"/>
        <end position="83"/>
    </location>
</feature>
<evidence type="ECO:0000259" key="3">
    <source>
        <dbReference type="PROSITE" id="PS51826"/>
    </source>
</evidence>
<dbReference type="RefSeq" id="WP_099541768.1">
    <property type="nucleotide sequence ID" value="NZ_PEBQ01000144.1"/>
</dbReference>
<keyword evidence="4" id="KW-0808">Transferase</keyword>
<proteinExistence type="inferred from homology"/>
<dbReference type="GO" id="GO:0006086">
    <property type="term" value="P:pyruvate decarboxylation to acetyl-CoA"/>
    <property type="evidence" value="ECO:0007669"/>
    <property type="project" value="InterPro"/>
</dbReference>
<dbReference type="SUPFAM" id="SSF47005">
    <property type="entry name" value="Peripheral subunit-binding domain of 2-oxo acid dehydrogenase complex"/>
    <property type="match status" value="1"/>
</dbReference>
<dbReference type="GO" id="GO:0016746">
    <property type="term" value="F:acyltransferase activity"/>
    <property type="evidence" value="ECO:0007669"/>
    <property type="project" value="InterPro"/>
</dbReference>
<dbReference type="FunFam" id="3.30.559.10:FF:000003">
    <property type="entry name" value="Acetyltransferase component of pyruvate dehydrogenase complex"/>
    <property type="match status" value="1"/>
</dbReference>
<dbReference type="PANTHER" id="PTHR23151:SF90">
    <property type="entry name" value="DIHYDROLIPOYLLYSINE-RESIDUE ACETYLTRANSFERASE COMPONENT OF PYRUVATE DEHYDROGENASE COMPLEX, MITOCHONDRIAL-RELATED"/>
    <property type="match status" value="1"/>
</dbReference>
<keyword evidence="4" id="KW-0670">Pyruvate</keyword>
<feature type="compositionally biased region" description="Polar residues" evidence="2">
    <location>
        <begin position="21"/>
        <end position="32"/>
    </location>
</feature>
<dbReference type="Gene3D" id="4.10.320.10">
    <property type="entry name" value="E3-binding domain"/>
    <property type="match status" value="1"/>
</dbReference>
<feature type="region of interest" description="Disordered" evidence="2">
    <location>
        <begin position="1"/>
        <end position="43"/>
    </location>
</feature>
<gene>
    <name evidence="4" type="ORF">CSR02_11945</name>
</gene>
<dbReference type="Gene3D" id="3.30.559.10">
    <property type="entry name" value="Chloramphenicol acetyltransferase-like domain"/>
    <property type="match status" value="1"/>
</dbReference>
<keyword evidence="5" id="KW-1185">Reference proteome</keyword>
<dbReference type="PANTHER" id="PTHR23151">
    <property type="entry name" value="DIHYDROLIPOAMIDE ACETYL/SUCCINYL-TRANSFERASE-RELATED"/>
    <property type="match status" value="1"/>
</dbReference>
<accession>A0A2G4RD69</accession>
<comment type="similarity">
    <text evidence="1">Belongs to the 2-oxoacid dehydrogenase family.</text>
</comment>
<organism evidence="4 5">
    <name type="scientific">Acetobacter pomorum</name>
    <dbReference type="NCBI Taxonomy" id="65959"/>
    <lineage>
        <taxon>Bacteria</taxon>
        <taxon>Pseudomonadati</taxon>
        <taxon>Pseudomonadota</taxon>
        <taxon>Alphaproteobacteria</taxon>
        <taxon>Acetobacterales</taxon>
        <taxon>Acetobacteraceae</taxon>
        <taxon>Acetobacter</taxon>
    </lineage>
</organism>
<dbReference type="InterPro" id="IPR036625">
    <property type="entry name" value="E3-bd_dom_sf"/>
</dbReference>
<evidence type="ECO:0000256" key="1">
    <source>
        <dbReference type="ARBA" id="ARBA00007317"/>
    </source>
</evidence>